<sequence length="267" mass="29208">MPRGPGDASWTTVPGRPNSHRLSDETFRMSQAMSDPKWSYGAAPDEKRSLIAFYPKGSYTFKFTPRGGFSFYAKGPVSLENAKEVTFGYSVFFPSGFAFNKGGKLPGLYGGDNDGVATSCSGGRRSDQCFSARLMWRSGGDGEFYTYLPPGAAANKKQCSFKNSDCNPTYGASIGRGSFKFATGRWTIVTETVRLNDVGKPNGRLLLQANGKSVIDIDGLVLRTSERGRFRGMQFQTFFGGSKPDFASPKDQRVYFSDITLAITESF</sequence>
<organism evidence="3 4">
    <name type="scientific">Coprinellus micaceus</name>
    <name type="common">Glistening ink-cap mushroom</name>
    <name type="synonym">Coprinus micaceus</name>
    <dbReference type="NCBI Taxonomy" id="71717"/>
    <lineage>
        <taxon>Eukaryota</taxon>
        <taxon>Fungi</taxon>
        <taxon>Dikarya</taxon>
        <taxon>Basidiomycota</taxon>
        <taxon>Agaricomycotina</taxon>
        <taxon>Agaricomycetes</taxon>
        <taxon>Agaricomycetidae</taxon>
        <taxon>Agaricales</taxon>
        <taxon>Agaricineae</taxon>
        <taxon>Psathyrellaceae</taxon>
        <taxon>Coprinellus</taxon>
    </lineage>
</organism>
<dbReference type="OrthoDB" id="3337916at2759"/>
<dbReference type="Pfam" id="PF21294">
    <property type="entry name" value="Polysacc_lyase_14"/>
    <property type="match status" value="1"/>
</dbReference>
<accession>A0A4Y7TBC7</accession>
<feature type="domain" description="Polysaccharide lyase 14" evidence="2">
    <location>
        <begin position="45"/>
        <end position="259"/>
    </location>
</feature>
<dbReference type="EMBL" id="QPFP01000019">
    <property type="protein sequence ID" value="TEB31476.1"/>
    <property type="molecule type" value="Genomic_DNA"/>
</dbReference>
<evidence type="ECO:0000256" key="1">
    <source>
        <dbReference type="SAM" id="MobiDB-lite"/>
    </source>
</evidence>
<gene>
    <name evidence="3" type="ORF">FA13DRAFT_1629567</name>
</gene>
<dbReference type="Proteomes" id="UP000298030">
    <property type="component" value="Unassembled WGS sequence"/>
</dbReference>
<dbReference type="PANTHER" id="PTHR40124:SF1">
    <property type="entry name" value="DISAGGREGATASE RELATED REPEAT PROTEIN"/>
    <property type="match status" value="1"/>
</dbReference>
<evidence type="ECO:0000313" key="3">
    <source>
        <dbReference type="EMBL" id="TEB31476.1"/>
    </source>
</evidence>
<dbReference type="AlphaFoldDB" id="A0A4Y7TBC7"/>
<feature type="region of interest" description="Disordered" evidence="1">
    <location>
        <begin position="1"/>
        <end position="24"/>
    </location>
</feature>
<dbReference type="Gene3D" id="2.60.120.200">
    <property type="match status" value="1"/>
</dbReference>
<proteinExistence type="predicted"/>
<evidence type="ECO:0000313" key="4">
    <source>
        <dbReference type="Proteomes" id="UP000298030"/>
    </source>
</evidence>
<name>A0A4Y7TBC7_COPMI</name>
<protein>
    <recommendedName>
        <fullName evidence="2">Polysaccharide lyase 14 domain-containing protein</fullName>
    </recommendedName>
</protein>
<dbReference type="STRING" id="71717.A0A4Y7TBC7"/>
<dbReference type="PANTHER" id="PTHR40124">
    <property type="match status" value="1"/>
</dbReference>
<dbReference type="InterPro" id="IPR048958">
    <property type="entry name" value="Polysacc_lyase_14"/>
</dbReference>
<evidence type="ECO:0000259" key="2">
    <source>
        <dbReference type="Pfam" id="PF21294"/>
    </source>
</evidence>
<keyword evidence="4" id="KW-1185">Reference proteome</keyword>
<comment type="caution">
    <text evidence="3">The sequence shown here is derived from an EMBL/GenBank/DDBJ whole genome shotgun (WGS) entry which is preliminary data.</text>
</comment>
<reference evidence="3 4" key="1">
    <citation type="journal article" date="2019" name="Nat. Ecol. Evol.">
        <title>Megaphylogeny resolves global patterns of mushroom evolution.</title>
        <authorList>
            <person name="Varga T."/>
            <person name="Krizsan K."/>
            <person name="Foldi C."/>
            <person name="Dima B."/>
            <person name="Sanchez-Garcia M."/>
            <person name="Sanchez-Ramirez S."/>
            <person name="Szollosi G.J."/>
            <person name="Szarkandi J.G."/>
            <person name="Papp V."/>
            <person name="Albert L."/>
            <person name="Andreopoulos W."/>
            <person name="Angelini C."/>
            <person name="Antonin V."/>
            <person name="Barry K.W."/>
            <person name="Bougher N.L."/>
            <person name="Buchanan P."/>
            <person name="Buyck B."/>
            <person name="Bense V."/>
            <person name="Catcheside P."/>
            <person name="Chovatia M."/>
            <person name="Cooper J."/>
            <person name="Damon W."/>
            <person name="Desjardin D."/>
            <person name="Finy P."/>
            <person name="Geml J."/>
            <person name="Haridas S."/>
            <person name="Hughes K."/>
            <person name="Justo A."/>
            <person name="Karasinski D."/>
            <person name="Kautmanova I."/>
            <person name="Kiss B."/>
            <person name="Kocsube S."/>
            <person name="Kotiranta H."/>
            <person name="LaButti K.M."/>
            <person name="Lechner B.E."/>
            <person name="Liimatainen K."/>
            <person name="Lipzen A."/>
            <person name="Lukacs Z."/>
            <person name="Mihaltcheva S."/>
            <person name="Morgado L.N."/>
            <person name="Niskanen T."/>
            <person name="Noordeloos M.E."/>
            <person name="Ohm R.A."/>
            <person name="Ortiz-Santana B."/>
            <person name="Ovrebo C."/>
            <person name="Racz N."/>
            <person name="Riley R."/>
            <person name="Savchenko A."/>
            <person name="Shiryaev A."/>
            <person name="Soop K."/>
            <person name="Spirin V."/>
            <person name="Szebenyi C."/>
            <person name="Tomsovsky M."/>
            <person name="Tulloss R.E."/>
            <person name="Uehling J."/>
            <person name="Grigoriev I.V."/>
            <person name="Vagvolgyi C."/>
            <person name="Papp T."/>
            <person name="Martin F.M."/>
            <person name="Miettinen O."/>
            <person name="Hibbett D.S."/>
            <person name="Nagy L.G."/>
        </authorList>
    </citation>
    <scope>NUCLEOTIDE SEQUENCE [LARGE SCALE GENOMIC DNA]</scope>
    <source>
        <strain evidence="3 4">FP101781</strain>
    </source>
</reference>